<feature type="compositionally biased region" description="Basic and acidic residues" evidence="1">
    <location>
        <begin position="145"/>
        <end position="154"/>
    </location>
</feature>
<name>A0A2S0KKT4_9ACTN</name>
<organism evidence="3 4">
    <name type="scientific">Gordonia iterans</name>
    <dbReference type="NCBI Taxonomy" id="1004901"/>
    <lineage>
        <taxon>Bacteria</taxon>
        <taxon>Bacillati</taxon>
        <taxon>Actinomycetota</taxon>
        <taxon>Actinomycetes</taxon>
        <taxon>Mycobacteriales</taxon>
        <taxon>Gordoniaceae</taxon>
        <taxon>Gordonia</taxon>
    </lineage>
</organism>
<feature type="signal peptide" evidence="2">
    <location>
        <begin position="1"/>
        <end position="38"/>
    </location>
</feature>
<dbReference type="KEGG" id="git:C6V83_14790"/>
<dbReference type="Proteomes" id="UP000239814">
    <property type="component" value="Chromosome"/>
</dbReference>
<evidence type="ECO:0000256" key="2">
    <source>
        <dbReference type="SAM" id="SignalP"/>
    </source>
</evidence>
<gene>
    <name evidence="3" type="ORF">C6V83_14790</name>
</gene>
<feature type="chain" id="PRO_5015714594" description="Secreted protein" evidence="2">
    <location>
        <begin position="39"/>
        <end position="299"/>
    </location>
</feature>
<keyword evidence="2" id="KW-0732">Signal</keyword>
<dbReference type="EMBL" id="CP027433">
    <property type="protein sequence ID" value="AVM02292.1"/>
    <property type="molecule type" value="Genomic_DNA"/>
</dbReference>
<proteinExistence type="predicted"/>
<dbReference type="OrthoDB" id="4424756at2"/>
<feature type="region of interest" description="Disordered" evidence="1">
    <location>
        <begin position="138"/>
        <end position="157"/>
    </location>
</feature>
<evidence type="ECO:0000313" key="3">
    <source>
        <dbReference type="EMBL" id="AVM02292.1"/>
    </source>
</evidence>
<sequence>MARSRRALGPLAGSRRRAAVAAASFAAAIAVTAPIAHAEPAAPAPSVQQDQSELLTPQNTPELDKRVLDSLGAFAPALIGSAATRGADGKVNAKLLADARAMADNPLLPAEVADTWRQLIDFLAAPDAEAAAKVKAAEAAPGRNAADREKKAYEIPKGPNAPKIQQFLYPTAGYGCTPGGLFHLGMALVTAGPQEAPAPGPKRGEAGFVFTSLGTGPAVNNKRAPLLASWINIDTGKQGVTTLKRNEKINVEEGPGTFTGIAKTGKGRIIATIHGTVTTKNDGKYTACGIAPTIGTAII</sequence>
<dbReference type="AlphaFoldDB" id="A0A2S0KKT4"/>
<reference evidence="3 4" key="1">
    <citation type="submission" date="2018-03" db="EMBL/GenBank/DDBJ databases">
        <title>Characteristics and genome of n-alkane degrading marine bacteria Gordonia iterans isolated from crude oil contaminated in Tae-an, South Korea.</title>
        <authorList>
            <person name="Lee S.-S."/>
            <person name="Kim H."/>
        </authorList>
    </citation>
    <scope>NUCLEOTIDE SEQUENCE [LARGE SCALE GENOMIC DNA]</scope>
    <source>
        <strain evidence="3 4">Co17</strain>
    </source>
</reference>
<evidence type="ECO:0008006" key="5">
    <source>
        <dbReference type="Google" id="ProtNLM"/>
    </source>
</evidence>
<evidence type="ECO:0000313" key="4">
    <source>
        <dbReference type="Proteomes" id="UP000239814"/>
    </source>
</evidence>
<protein>
    <recommendedName>
        <fullName evidence="5">Secreted protein</fullName>
    </recommendedName>
</protein>
<evidence type="ECO:0000256" key="1">
    <source>
        <dbReference type="SAM" id="MobiDB-lite"/>
    </source>
</evidence>
<keyword evidence="4" id="KW-1185">Reference proteome</keyword>
<accession>A0A2S0KKT4</accession>